<dbReference type="EMBL" id="BTGC01000001">
    <property type="protein sequence ID" value="GMM49336.1"/>
    <property type="molecule type" value="Genomic_DNA"/>
</dbReference>
<keyword evidence="11" id="KW-1185">Reference proteome</keyword>
<evidence type="ECO:0000256" key="8">
    <source>
        <dbReference type="ARBA" id="ARBA00023274"/>
    </source>
</evidence>
<evidence type="ECO:0000313" key="10">
    <source>
        <dbReference type="EMBL" id="GMM49336.1"/>
    </source>
</evidence>
<evidence type="ECO:0000313" key="11">
    <source>
        <dbReference type="Proteomes" id="UP001362899"/>
    </source>
</evidence>
<dbReference type="PANTHER" id="PTHR10768:SF0">
    <property type="entry name" value="RIBOSOMAL PROTEIN L37"/>
    <property type="match status" value="1"/>
</dbReference>
<evidence type="ECO:0000256" key="2">
    <source>
        <dbReference type="ARBA" id="ARBA00022723"/>
    </source>
</evidence>
<keyword evidence="2" id="KW-0479">Metal-binding</keyword>
<feature type="region of interest" description="Disordered" evidence="9">
    <location>
        <begin position="1"/>
        <end position="20"/>
    </location>
</feature>
<dbReference type="Pfam" id="PF01907">
    <property type="entry name" value="Ribosomal_L37e"/>
    <property type="match status" value="1"/>
</dbReference>
<comment type="similarity">
    <text evidence="1">Belongs to the eukaryotic ribosomal protein eL37 family.</text>
</comment>
<evidence type="ECO:0000256" key="9">
    <source>
        <dbReference type="SAM" id="MobiDB-lite"/>
    </source>
</evidence>
<accession>A0AAV5RCP7</accession>
<dbReference type="GO" id="GO:0003735">
    <property type="term" value="F:structural constituent of ribosome"/>
    <property type="evidence" value="ECO:0007669"/>
    <property type="project" value="InterPro"/>
</dbReference>
<keyword evidence="6" id="KW-0694">RNA-binding</keyword>
<evidence type="ECO:0000256" key="4">
    <source>
        <dbReference type="ARBA" id="ARBA00022771"/>
    </source>
</evidence>
<keyword evidence="8" id="KW-0687">Ribonucleoprotein</keyword>
<dbReference type="InterPro" id="IPR001569">
    <property type="entry name" value="Ribosomal_eL37"/>
</dbReference>
<dbReference type="SUPFAM" id="SSF57829">
    <property type="entry name" value="Zn-binding ribosomal proteins"/>
    <property type="match status" value="1"/>
</dbReference>
<protein>
    <submittedName>
        <fullName evidence="10">Ribosomal 60S subunit protein L37B</fullName>
    </submittedName>
</protein>
<reference evidence="10 11" key="1">
    <citation type="journal article" date="2023" name="Elife">
        <title>Identification of key yeast species and microbe-microbe interactions impacting larval growth of Drosophila in the wild.</title>
        <authorList>
            <person name="Mure A."/>
            <person name="Sugiura Y."/>
            <person name="Maeda R."/>
            <person name="Honda K."/>
            <person name="Sakurai N."/>
            <person name="Takahashi Y."/>
            <person name="Watada M."/>
            <person name="Katoh T."/>
            <person name="Gotoh A."/>
            <person name="Gotoh Y."/>
            <person name="Taniguchi I."/>
            <person name="Nakamura K."/>
            <person name="Hayashi T."/>
            <person name="Katayama T."/>
            <person name="Uemura T."/>
            <person name="Hattori Y."/>
        </authorList>
    </citation>
    <scope>NUCLEOTIDE SEQUENCE [LARGE SCALE GENOMIC DNA]</scope>
    <source>
        <strain evidence="10 11">SB-73</strain>
    </source>
</reference>
<name>A0AAV5RCP7_STABA</name>
<dbReference type="FunFam" id="2.20.25.30:FF:000001">
    <property type="entry name" value="Ribosomal protein L37"/>
    <property type="match status" value="1"/>
</dbReference>
<keyword evidence="4" id="KW-0863">Zinc-finger</keyword>
<dbReference type="GO" id="GO:0006412">
    <property type="term" value="P:translation"/>
    <property type="evidence" value="ECO:0007669"/>
    <property type="project" value="InterPro"/>
</dbReference>
<dbReference type="InterPro" id="IPR011332">
    <property type="entry name" value="Ribosomal_zn-bd"/>
</dbReference>
<dbReference type="Proteomes" id="UP001362899">
    <property type="component" value="Unassembled WGS sequence"/>
</dbReference>
<keyword evidence="5" id="KW-0862">Zinc</keyword>
<keyword evidence="3" id="KW-0699">rRNA-binding</keyword>
<comment type="caution">
    <text evidence="10">The sequence shown here is derived from an EMBL/GenBank/DDBJ whole genome shotgun (WGS) entry which is preliminary data.</text>
</comment>
<evidence type="ECO:0000256" key="1">
    <source>
        <dbReference type="ARBA" id="ARBA00009805"/>
    </source>
</evidence>
<evidence type="ECO:0000256" key="7">
    <source>
        <dbReference type="ARBA" id="ARBA00022980"/>
    </source>
</evidence>
<dbReference type="InterPro" id="IPR011331">
    <property type="entry name" value="Ribosomal_eL37/eL43"/>
</dbReference>
<gene>
    <name evidence="10" type="ORF">DASB73_002940</name>
</gene>
<dbReference type="Gene3D" id="2.20.25.30">
    <property type="match status" value="1"/>
</dbReference>
<dbReference type="PANTHER" id="PTHR10768">
    <property type="entry name" value="60S RIBOSOMAL PROTEIN L37"/>
    <property type="match status" value="1"/>
</dbReference>
<dbReference type="GO" id="GO:0000448">
    <property type="term" value="P:cleavage in ITS2 between 5.8S rRNA and LSU-rRNA of tricistronic rRNA transcript (SSU-rRNA, 5.8S rRNA, LSU-rRNA)"/>
    <property type="evidence" value="ECO:0007669"/>
    <property type="project" value="UniProtKB-ARBA"/>
</dbReference>
<evidence type="ECO:0000256" key="6">
    <source>
        <dbReference type="ARBA" id="ARBA00022884"/>
    </source>
</evidence>
<dbReference type="GO" id="GO:0008270">
    <property type="term" value="F:zinc ion binding"/>
    <property type="evidence" value="ECO:0007669"/>
    <property type="project" value="UniProtKB-KW"/>
</dbReference>
<organism evidence="10 11">
    <name type="scientific">Starmerella bacillaris</name>
    <name type="common">Yeast</name>
    <name type="synonym">Candida zemplinina</name>
    <dbReference type="NCBI Taxonomy" id="1247836"/>
    <lineage>
        <taxon>Eukaryota</taxon>
        <taxon>Fungi</taxon>
        <taxon>Dikarya</taxon>
        <taxon>Ascomycota</taxon>
        <taxon>Saccharomycotina</taxon>
        <taxon>Dipodascomycetes</taxon>
        <taxon>Dipodascales</taxon>
        <taxon>Trichomonascaceae</taxon>
        <taxon>Starmerella</taxon>
    </lineage>
</organism>
<keyword evidence="7" id="KW-0689">Ribosomal protein</keyword>
<evidence type="ECO:0000256" key="3">
    <source>
        <dbReference type="ARBA" id="ARBA00022730"/>
    </source>
</evidence>
<proteinExistence type="inferred from homology"/>
<dbReference type="GO" id="GO:0030684">
    <property type="term" value="C:preribosome"/>
    <property type="evidence" value="ECO:0007669"/>
    <property type="project" value="UniProtKB-ARBA"/>
</dbReference>
<dbReference type="AlphaFoldDB" id="A0AAV5RCP7"/>
<dbReference type="GO" id="GO:0022625">
    <property type="term" value="C:cytosolic large ribosomal subunit"/>
    <property type="evidence" value="ECO:0007669"/>
    <property type="project" value="TreeGrafter"/>
</dbReference>
<sequence>MSKGTPSQGKRAHTKSHGSVCRRCNGHSWHYQKQRCSSCGYPSAKIRSYNWALKASRRRTTGTGRMRYLKTVNRKFKNGFRTGVAKPKVAAA</sequence>
<evidence type="ECO:0000256" key="5">
    <source>
        <dbReference type="ARBA" id="ARBA00022833"/>
    </source>
</evidence>
<dbReference type="GO" id="GO:0019843">
    <property type="term" value="F:rRNA binding"/>
    <property type="evidence" value="ECO:0007669"/>
    <property type="project" value="UniProtKB-KW"/>
</dbReference>